<comment type="caution">
    <text evidence="1">The sequence shown here is derived from an EMBL/GenBank/DDBJ whole genome shotgun (WGS) entry which is preliminary data.</text>
</comment>
<name>A0A2S6N1D8_9HYPH</name>
<reference evidence="1 2" key="1">
    <citation type="journal article" date="2018" name="Arch. Microbiol.">
        <title>New insights into the metabolic potential of the phototrophic purple bacterium Rhodopila globiformis DSM 161(T) from its draft genome sequence and evidence for a vanadium-dependent nitrogenase.</title>
        <authorList>
            <person name="Imhoff J.F."/>
            <person name="Rahn T."/>
            <person name="Kunzel S."/>
            <person name="Neulinger S.C."/>
        </authorList>
    </citation>
    <scope>NUCLEOTIDE SEQUENCE [LARGE SCALE GENOMIC DNA]</scope>
    <source>
        <strain evidence="1 2">DSM 16996</strain>
    </source>
</reference>
<proteinExistence type="predicted"/>
<accession>A0A2S6N1D8</accession>
<dbReference type="EMBL" id="NHSJ01000109">
    <property type="protein sequence ID" value="PPQ28410.1"/>
    <property type="molecule type" value="Genomic_DNA"/>
</dbReference>
<evidence type="ECO:0008006" key="3">
    <source>
        <dbReference type="Google" id="ProtNLM"/>
    </source>
</evidence>
<dbReference type="InterPro" id="IPR009922">
    <property type="entry name" value="DUF1457"/>
</dbReference>
<evidence type="ECO:0000313" key="1">
    <source>
        <dbReference type="EMBL" id="PPQ28410.1"/>
    </source>
</evidence>
<keyword evidence="2" id="KW-1185">Reference proteome</keyword>
<dbReference type="Proteomes" id="UP000239089">
    <property type="component" value="Unassembled WGS sequence"/>
</dbReference>
<sequence length="223" mass="24534">MRQKSTQDLFRYWRNLSGRRAAPDRQELDLRVVRRISAEAMILDRDPDNDFGIAPCGSKPDILGLFELRKATFPSLLAPVSAGEMRRILRACADEAAPVVAGLSVAPCGRPKTFIEAIFLPLLDNNGENDGLLCGLSTSCAQPWIGKMGMDRIELTTIRFLNVRMTSVARASVRNDASSVGAVAPRDENRRLCNLYFGLSADLAAFRKADRAKGVLRIVSSRP</sequence>
<dbReference type="Pfam" id="PF07310">
    <property type="entry name" value="PAS_5"/>
    <property type="match status" value="1"/>
</dbReference>
<dbReference type="RefSeq" id="WP_104509194.1">
    <property type="nucleotide sequence ID" value="NZ_JACIGC010000010.1"/>
</dbReference>
<protein>
    <recommendedName>
        <fullName evidence="3">PAS domain-containing protein</fullName>
    </recommendedName>
</protein>
<dbReference type="AlphaFoldDB" id="A0A2S6N1D8"/>
<gene>
    <name evidence="1" type="ORF">CCR94_17785</name>
</gene>
<organism evidence="1 2">
    <name type="scientific">Rhodoblastus sphagnicola</name>
    <dbReference type="NCBI Taxonomy" id="333368"/>
    <lineage>
        <taxon>Bacteria</taxon>
        <taxon>Pseudomonadati</taxon>
        <taxon>Pseudomonadota</taxon>
        <taxon>Alphaproteobacteria</taxon>
        <taxon>Hyphomicrobiales</taxon>
        <taxon>Rhodoblastaceae</taxon>
        <taxon>Rhodoblastus</taxon>
    </lineage>
</organism>
<dbReference type="OrthoDB" id="8480244at2"/>
<evidence type="ECO:0000313" key="2">
    <source>
        <dbReference type="Proteomes" id="UP000239089"/>
    </source>
</evidence>